<protein>
    <recommendedName>
        <fullName evidence="2">FAD-binding domain-containing protein</fullName>
    </recommendedName>
</protein>
<keyword evidence="4" id="KW-1185">Reference proteome</keyword>
<keyword evidence="1" id="KW-0560">Oxidoreductase</keyword>
<dbReference type="Gene3D" id="3.50.50.60">
    <property type="entry name" value="FAD/NAD(P)-binding domain"/>
    <property type="match status" value="1"/>
</dbReference>
<feature type="domain" description="FAD-binding" evidence="2">
    <location>
        <begin position="48"/>
        <end position="401"/>
    </location>
</feature>
<dbReference type="AlphaFoldDB" id="A0AAW1P6T9"/>
<gene>
    <name evidence="3" type="ORF">WJX72_000365</name>
</gene>
<sequence length="479" mass="51790">MSQGRQLTKRSSAGTSRLPARAAAAAGAAAAANLEGVATAPRAGGRRAVVVGAGPAGSLMAMFLAQRGYQVEVYERRSRPRRDDSQYSLRSYPMIISQRAMQALSQVGARPLCLRGPCTKGYFVLNTGQMQRMPAGAWQVDRVTLGADMTAEAERLFPQHIKFVFGHALEDISLDQQTAILHDTATSGSRKVPYDLLIGADGASSRVRELLQRSVPGFKAKTRLVAKTGYKTFHGLRVPANAAEANGMAVGDMAAHEQGAFLYGLKSPDTNSSLWKAQDGTISGIMTFYTELSAEETGQLLRKAWPFLPPAWHAAIVEQTSPEAQSWNSFSKIVQCSQFHGPRIALVGDAAHALTSAMGQGCNTAMEGCRLLAEALVRHGDDYNAALSEFTRLRRPDVRAVQDLEYMRVISSPRAKSLYSNWLTRAYAGFLFSCVEDVGAALHRLAPRLFPNAFFMFARLAQPEGQSQQGMGIGMRGGG</sequence>
<name>A0AAW1P6T9_9CHLO</name>
<dbReference type="InterPro" id="IPR002938">
    <property type="entry name" value="FAD-bd"/>
</dbReference>
<dbReference type="GO" id="GO:0070189">
    <property type="term" value="P:kynurenine metabolic process"/>
    <property type="evidence" value="ECO:0007669"/>
    <property type="project" value="TreeGrafter"/>
</dbReference>
<comment type="caution">
    <text evidence="3">The sequence shown here is derived from an EMBL/GenBank/DDBJ whole genome shotgun (WGS) entry which is preliminary data.</text>
</comment>
<evidence type="ECO:0000256" key="1">
    <source>
        <dbReference type="ARBA" id="ARBA00023033"/>
    </source>
</evidence>
<proteinExistence type="predicted"/>
<dbReference type="PANTHER" id="PTHR46028">
    <property type="entry name" value="KYNURENINE 3-MONOOXYGENASE"/>
    <property type="match status" value="1"/>
</dbReference>
<accession>A0AAW1P6T9</accession>
<reference evidence="3 4" key="1">
    <citation type="journal article" date="2024" name="Nat. Commun.">
        <title>Phylogenomics reveals the evolutionary origins of lichenization in chlorophyte algae.</title>
        <authorList>
            <person name="Puginier C."/>
            <person name="Libourel C."/>
            <person name="Otte J."/>
            <person name="Skaloud P."/>
            <person name="Haon M."/>
            <person name="Grisel S."/>
            <person name="Petersen M."/>
            <person name="Berrin J.G."/>
            <person name="Delaux P.M."/>
            <person name="Dal Grande F."/>
            <person name="Keller J."/>
        </authorList>
    </citation>
    <scope>NUCLEOTIDE SEQUENCE [LARGE SCALE GENOMIC DNA]</scope>
    <source>
        <strain evidence="3 4">SAG 2043</strain>
    </source>
</reference>
<dbReference type="GO" id="GO:0004502">
    <property type="term" value="F:kynurenine 3-monooxygenase activity"/>
    <property type="evidence" value="ECO:0007669"/>
    <property type="project" value="TreeGrafter"/>
</dbReference>
<dbReference type="SUPFAM" id="SSF51905">
    <property type="entry name" value="FAD/NAD(P)-binding domain"/>
    <property type="match status" value="1"/>
</dbReference>
<dbReference type="GO" id="GO:0071949">
    <property type="term" value="F:FAD binding"/>
    <property type="evidence" value="ECO:0007669"/>
    <property type="project" value="InterPro"/>
</dbReference>
<evidence type="ECO:0000259" key="2">
    <source>
        <dbReference type="Pfam" id="PF01494"/>
    </source>
</evidence>
<organism evidence="3 4">
    <name type="scientific">[Myrmecia] bisecta</name>
    <dbReference type="NCBI Taxonomy" id="41462"/>
    <lineage>
        <taxon>Eukaryota</taxon>
        <taxon>Viridiplantae</taxon>
        <taxon>Chlorophyta</taxon>
        <taxon>core chlorophytes</taxon>
        <taxon>Trebouxiophyceae</taxon>
        <taxon>Trebouxiales</taxon>
        <taxon>Trebouxiaceae</taxon>
        <taxon>Myrmecia</taxon>
    </lineage>
</organism>
<dbReference type="Pfam" id="PF01494">
    <property type="entry name" value="FAD_binding_3"/>
    <property type="match status" value="1"/>
</dbReference>
<dbReference type="PRINTS" id="PR00420">
    <property type="entry name" value="RNGMNOXGNASE"/>
</dbReference>
<dbReference type="EMBL" id="JALJOR010000011">
    <property type="protein sequence ID" value="KAK9808601.1"/>
    <property type="molecule type" value="Genomic_DNA"/>
</dbReference>
<dbReference type="InterPro" id="IPR036188">
    <property type="entry name" value="FAD/NAD-bd_sf"/>
</dbReference>
<evidence type="ECO:0000313" key="3">
    <source>
        <dbReference type="EMBL" id="KAK9808601.1"/>
    </source>
</evidence>
<keyword evidence="1" id="KW-0503">Monooxygenase</keyword>
<evidence type="ECO:0000313" key="4">
    <source>
        <dbReference type="Proteomes" id="UP001489004"/>
    </source>
</evidence>
<dbReference type="Proteomes" id="UP001489004">
    <property type="component" value="Unassembled WGS sequence"/>
</dbReference>
<dbReference type="PANTHER" id="PTHR46028:SF7">
    <property type="entry name" value="KYNURENINE 3-MONOOXYGENASE-RELATED"/>
    <property type="match status" value="1"/>
</dbReference>